<evidence type="ECO:0000313" key="3">
    <source>
        <dbReference type="EMBL" id="MXU93983.1"/>
    </source>
</evidence>
<evidence type="ECO:0000256" key="1">
    <source>
        <dbReference type="SAM" id="MobiDB-lite"/>
    </source>
</evidence>
<feature type="chain" id="PRO_5025388217" evidence="2">
    <location>
        <begin position="26"/>
        <end position="155"/>
    </location>
</feature>
<feature type="compositionally biased region" description="Polar residues" evidence="1">
    <location>
        <begin position="133"/>
        <end position="155"/>
    </location>
</feature>
<reference evidence="3" key="1">
    <citation type="submission" date="2019-12" db="EMBL/GenBank/DDBJ databases">
        <title>An insight into the sialome of adult female Ixodes ricinus ticks feeding for 6 days.</title>
        <authorList>
            <person name="Perner J."/>
            <person name="Ribeiro J.M.C."/>
        </authorList>
    </citation>
    <scope>NUCLEOTIDE SEQUENCE</scope>
    <source>
        <strain evidence="3">Semi-engorged</strain>
        <tissue evidence="3">Salivary glands</tissue>
    </source>
</reference>
<feature type="signal peptide" evidence="2">
    <location>
        <begin position="1"/>
        <end position="25"/>
    </location>
</feature>
<dbReference type="AlphaFoldDB" id="A0A6B0UVT2"/>
<protein>
    <submittedName>
        <fullName evidence="3">Putative secreted protein</fullName>
    </submittedName>
</protein>
<feature type="region of interest" description="Disordered" evidence="1">
    <location>
        <begin position="102"/>
        <end position="155"/>
    </location>
</feature>
<sequence>MSIFSKILFLLIFIFKFLLDCGNLAVPIVPVARGAPPLFPLSSGNISVTSSPPTARVIGGSDTPGGALPRRILADKAGQRPARGASVVWLATTTCTGHNIGPLPLRGLRRGHDIGTAGSHRHPGSGDDMGHGQVNTSPGRRPSADQSSRGTTQRQ</sequence>
<keyword evidence="2" id="KW-0732">Signal</keyword>
<organism evidence="3">
    <name type="scientific">Ixodes ricinus</name>
    <name type="common">Common tick</name>
    <name type="synonym">Acarus ricinus</name>
    <dbReference type="NCBI Taxonomy" id="34613"/>
    <lineage>
        <taxon>Eukaryota</taxon>
        <taxon>Metazoa</taxon>
        <taxon>Ecdysozoa</taxon>
        <taxon>Arthropoda</taxon>
        <taxon>Chelicerata</taxon>
        <taxon>Arachnida</taxon>
        <taxon>Acari</taxon>
        <taxon>Parasitiformes</taxon>
        <taxon>Ixodida</taxon>
        <taxon>Ixodoidea</taxon>
        <taxon>Ixodidae</taxon>
        <taxon>Ixodinae</taxon>
        <taxon>Ixodes</taxon>
    </lineage>
</organism>
<proteinExistence type="predicted"/>
<evidence type="ECO:0000256" key="2">
    <source>
        <dbReference type="SAM" id="SignalP"/>
    </source>
</evidence>
<accession>A0A6B0UVT2</accession>
<dbReference type="EMBL" id="GIFC01011900">
    <property type="protein sequence ID" value="MXU93983.1"/>
    <property type="molecule type" value="Transcribed_RNA"/>
</dbReference>
<name>A0A6B0UVT2_IXORI</name>